<reference evidence="1" key="1">
    <citation type="submission" date="2021-06" db="EMBL/GenBank/DDBJ databases">
        <authorList>
            <person name="Kallberg Y."/>
            <person name="Tangrot J."/>
            <person name="Rosling A."/>
        </authorList>
    </citation>
    <scope>NUCLEOTIDE SEQUENCE</scope>
    <source>
        <strain evidence="1">AU212A</strain>
    </source>
</reference>
<organism evidence="1 2">
    <name type="scientific">Scutellospora calospora</name>
    <dbReference type="NCBI Taxonomy" id="85575"/>
    <lineage>
        <taxon>Eukaryota</taxon>
        <taxon>Fungi</taxon>
        <taxon>Fungi incertae sedis</taxon>
        <taxon>Mucoromycota</taxon>
        <taxon>Glomeromycotina</taxon>
        <taxon>Glomeromycetes</taxon>
        <taxon>Diversisporales</taxon>
        <taxon>Gigasporaceae</taxon>
        <taxon>Scutellospora</taxon>
    </lineage>
</organism>
<gene>
    <name evidence="1" type="ORF">SCALOS_LOCUS210</name>
</gene>
<sequence>MFYQTNNDYELELKETFKTKESFFENIEKFQRIFTQHTINERNEEQEINEELITLLDQQEKEAFFLKLRILVCCKTKKCLTKINQEFAFQIFDNIQKLSKTEYNMFILGMLHVMARSKDTLFGKEKQYLTVKYTLNDSGICEKAFQTIYSLSDKKWKSIRNHYQINGIKPIVHALSGRRSHNALSFATILNILTFIINYANCHGLPSPGRHFRKDTIAITYLSASESYVGLYRIYQSSLDEISEFNISRWSFIRIWKKYIPEIRFLSPRNNLCMLCKNMRFNAKFWIESE</sequence>
<keyword evidence="2" id="KW-1185">Reference proteome</keyword>
<name>A0ACA9JUE5_9GLOM</name>
<dbReference type="Proteomes" id="UP000789860">
    <property type="component" value="Unassembled WGS sequence"/>
</dbReference>
<dbReference type="EMBL" id="CAJVPM010000083">
    <property type="protein sequence ID" value="CAG8435650.1"/>
    <property type="molecule type" value="Genomic_DNA"/>
</dbReference>
<protein>
    <submittedName>
        <fullName evidence="1">6933_t:CDS:1</fullName>
    </submittedName>
</protein>
<comment type="caution">
    <text evidence="1">The sequence shown here is derived from an EMBL/GenBank/DDBJ whole genome shotgun (WGS) entry which is preliminary data.</text>
</comment>
<evidence type="ECO:0000313" key="1">
    <source>
        <dbReference type="EMBL" id="CAG8435650.1"/>
    </source>
</evidence>
<accession>A0ACA9JUE5</accession>
<evidence type="ECO:0000313" key="2">
    <source>
        <dbReference type="Proteomes" id="UP000789860"/>
    </source>
</evidence>
<proteinExistence type="predicted"/>